<dbReference type="OrthoDB" id="2657374at2"/>
<comment type="caution">
    <text evidence="3">The sequence shown here is derived from an EMBL/GenBank/DDBJ whole genome shotgun (WGS) entry which is preliminary data.</text>
</comment>
<keyword evidence="1" id="KW-0732">Signal</keyword>
<dbReference type="InterPro" id="IPR056573">
    <property type="entry name" value="Lectin_L-type_dom"/>
</dbReference>
<dbReference type="PANTHER" id="PTHR32401:SF48">
    <property type="entry name" value="LEGUME LECTIN DOMAIN-CONTAINING PROTEIN"/>
    <property type="match status" value="1"/>
</dbReference>
<evidence type="ECO:0000313" key="3">
    <source>
        <dbReference type="EMBL" id="TNJ39221.1"/>
    </source>
</evidence>
<dbReference type="SUPFAM" id="SSF49899">
    <property type="entry name" value="Concanavalin A-like lectins/glucanases"/>
    <property type="match status" value="1"/>
</dbReference>
<accession>A0A5C4S8Y6</accession>
<gene>
    <name evidence="3" type="ORF">FGF66_05610</name>
</gene>
<dbReference type="CDD" id="cd01951">
    <property type="entry name" value="lectin_L-type"/>
    <property type="match status" value="1"/>
</dbReference>
<dbReference type="InterPro" id="IPR013424">
    <property type="entry name" value="Ice-binding_C"/>
</dbReference>
<dbReference type="EMBL" id="VDCH01000008">
    <property type="protein sequence ID" value="TNJ39221.1"/>
    <property type="molecule type" value="Genomic_DNA"/>
</dbReference>
<evidence type="ECO:0000313" key="4">
    <source>
        <dbReference type="Proteomes" id="UP000308271"/>
    </source>
</evidence>
<feature type="chain" id="PRO_5022757013" evidence="1">
    <location>
        <begin position="24"/>
        <end position="287"/>
    </location>
</feature>
<protein>
    <submittedName>
        <fullName evidence="3">PEP-CTERM sorting domain-containing protein</fullName>
    </submittedName>
</protein>
<dbReference type="InterPro" id="IPR050258">
    <property type="entry name" value="Leguminous_Lectin"/>
</dbReference>
<dbReference type="GO" id="GO:0030246">
    <property type="term" value="F:carbohydrate binding"/>
    <property type="evidence" value="ECO:0007669"/>
    <property type="project" value="InterPro"/>
</dbReference>
<dbReference type="PANTHER" id="PTHR32401">
    <property type="entry name" value="CONCANAVALIN A-LIKE LECTIN FAMILY PROTEIN"/>
    <property type="match status" value="1"/>
</dbReference>
<evidence type="ECO:0000256" key="1">
    <source>
        <dbReference type="SAM" id="SignalP"/>
    </source>
</evidence>
<keyword evidence="4" id="KW-1185">Reference proteome</keyword>
<name>A0A5C4S8Y6_CHLTI</name>
<proteinExistence type="predicted"/>
<feature type="domain" description="Legume lectin" evidence="2">
    <location>
        <begin position="28"/>
        <end position="257"/>
    </location>
</feature>
<dbReference type="InterPro" id="IPR013320">
    <property type="entry name" value="ConA-like_dom_sf"/>
</dbReference>
<dbReference type="RefSeq" id="WP_139456698.1">
    <property type="nucleotide sequence ID" value="NZ_VDCH01000008.1"/>
</dbReference>
<dbReference type="AlphaFoldDB" id="A0A5C4S8Y6"/>
<sequence>MRKTVIVSIALLACLSLNHNADAETLINFNDFSSDSGYQLKGVAQKVDNSIQLSTEGDANKNTVGAIWFDTPVNVTNFNVAFSYTFSGGQFTGADGMVFVIQDPNSPKYLGGTGGAIGYGGTIIKGVEQPGITNSIGLEYDSWTNTDRSDISSNHVGIDVNGSTTSLVQSTVSTTFNGTGTWYSWIDYDGATLSVYVSQSNTKPGSPTLTYGSSASPFLIKDYTDSSTGLVGFTASTGSVTQTTRLNSFSYDANPVPEPSTLALLGTGAVFAGIASRRKARKTSLAG</sequence>
<organism evidence="3 4">
    <name type="scientific">Chlorobaculum thiosulfatiphilum</name>
    <name type="common">Chlorobium limicola f.sp. thiosulfatophilum</name>
    <dbReference type="NCBI Taxonomy" id="115852"/>
    <lineage>
        <taxon>Bacteria</taxon>
        <taxon>Pseudomonadati</taxon>
        <taxon>Chlorobiota</taxon>
        <taxon>Chlorobiia</taxon>
        <taxon>Chlorobiales</taxon>
        <taxon>Chlorobiaceae</taxon>
        <taxon>Chlorobaculum</taxon>
    </lineage>
</organism>
<reference evidence="3 4" key="1">
    <citation type="submission" date="2019-05" db="EMBL/GenBank/DDBJ databases">
        <title>Draft Whole-Genome sequence of the green sulfur bacterium Chlorobaculum thiosulfatiphilum DSM 249.</title>
        <authorList>
            <person name="Meyer T.E."/>
            <person name="Kyndt J.A."/>
        </authorList>
    </citation>
    <scope>NUCLEOTIDE SEQUENCE [LARGE SCALE GENOMIC DNA]</scope>
    <source>
        <strain evidence="3 4">DSM 249</strain>
    </source>
</reference>
<evidence type="ECO:0000259" key="2">
    <source>
        <dbReference type="Pfam" id="PF00139"/>
    </source>
</evidence>
<dbReference type="Pfam" id="PF00139">
    <property type="entry name" value="Lectin_legB"/>
    <property type="match status" value="1"/>
</dbReference>
<dbReference type="Proteomes" id="UP000308271">
    <property type="component" value="Unassembled WGS sequence"/>
</dbReference>
<dbReference type="InterPro" id="IPR001220">
    <property type="entry name" value="Legume_lectin_dom"/>
</dbReference>
<dbReference type="NCBIfam" id="TIGR02595">
    <property type="entry name" value="PEP_CTERM"/>
    <property type="match status" value="1"/>
</dbReference>
<dbReference type="Gene3D" id="2.60.120.200">
    <property type="match status" value="1"/>
</dbReference>
<feature type="signal peptide" evidence="1">
    <location>
        <begin position="1"/>
        <end position="23"/>
    </location>
</feature>